<feature type="region of interest" description="Disordered" evidence="1">
    <location>
        <begin position="125"/>
        <end position="155"/>
    </location>
</feature>
<dbReference type="EMBL" id="FN554966">
    <property type="protein sequence ID" value="CBH09970.1"/>
    <property type="molecule type" value="Genomic_DNA"/>
</dbReference>
<feature type="compositionally biased region" description="Basic residues" evidence="1">
    <location>
        <begin position="128"/>
        <end position="137"/>
    </location>
</feature>
<dbReference type="RefSeq" id="XP_011772261.1">
    <property type="nucleotide sequence ID" value="XM_011773959.1"/>
</dbReference>
<dbReference type="Proteomes" id="UP000002316">
    <property type="component" value="Chromosome 3"/>
</dbReference>
<evidence type="ECO:0000313" key="4">
    <source>
        <dbReference type="Proteomes" id="UP000002316"/>
    </source>
</evidence>
<sequence>MRRYMGSSRNEASHRVASVRVCGIEPCDVPFASLVFPPSLPSFFFLHLFYACSRFSFLPSCFLYGYYDSPYSNSPFFVASSFLFLYVMILCSQKHAKDMRTYMRYLPFIYREFLFYHIFDEGNNTTPKQRRKRKKKRAQVERRDIIGRRGGGRGS</sequence>
<organism evidence="3 4">
    <name type="scientific">Trypanosoma brucei gambiense (strain MHOM/CI/86/DAL972)</name>
    <dbReference type="NCBI Taxonomy" id="679716"/>
    <lineage>
        <taxon>Eukaryota</taxon>
        <taxon>Discoba</taxon>
        <taxon>Euglenozoa</taxon>
        <taxon>Kinetoplastea</taxon>
        <taxon>Metakinetoplastina</taxon>
        <taxon>Trypanosomatida</taxon>
        <taxon>Trypanosomatidae</taxon>
        <taxon>Trypanosoma</taxon>
    </lineage>
</organism>
<dbReference type="GeneID" id="23859095"/>
<reference evidence="4" key="1">
    <citation type="journal article" date="2010" name="PLoS Negl. Trop. Dis.">
        <title>The genome sequence of Trypanosoma brucei gambiense, causative agent of chronic human african trypanosomiasis.</title>
        <authorList>
            <person name="Jackson A.P."/>
            <person name="Sanders M."/>
            <person name="Berry A."/>
            <person name="McQuillan J."/>
            <person name="Aslett M.A."/>
            <person name="Quail M.A."/>
            <person name="Chukualim B."/>
            <person name="Capewell P."/>
            <person name="MacLeod A."/>
            <person name="Melville S.E."/>
            <person name="Gibson W."/>
            <person name="Barry J.D."/>
            <person name="Berriman M."/>
            <person name="Hertz-Fowler C."/>
        </authorList>
    </citation>
    <scope>NUCLEOTIDE SEQUENCE [LARGE SCALE GENOMIC DNA]</scope>
    <source>
        <strain evidence="4">MHOM/CI/86/DAL972</strain>
    </source>
</reference>
<dbReference type="VEuPathDB" id="TriTrypDB:Tbg972.3.3080"/>
<keyword evidence="2" id="KW-1133">Transmembrane helix</keyword>
<evidence type="ECO:0000313" key="3">
    <source>
        <dbReference type="EMBL" id="CBH09970.1"/>
    </source>
</evidence>
<dbReference type="AlphaFoldDB" id="C9ZKK4"/>
<evidence type="ECO:0000256" key="1">
    <source>
        <dbReference type="SAM" id="MobiDB-lite"/>
    </source>
</evidence>
<proteinExistence type="predicted"/>
<dbReference type="KEGG" id="tbg:TbgDal_III3080"/>
<evidence type="ECO:0000256" key="2">
    <source>
        <dbReference type="SAM" id="Phobius"/>
    </source>
</evidence>
<feature type="compositionally biased region" description="Basic and acidic residues" evidence="1">
    <location>
        <begin position="138"/>
        <end position="147"/>
    </location>
</feature>
<gene>
    <name evidence="3" type="ORF">TbgDal_III3080</name>
</gene>
<keyword evidence="2" id="KW-0472">Membrane</keyword>
<feature type="transmembrane region" description="Helical" evidence="2">
    <location>
        <begin position="73"/>
        <end position="91"/>
    </location>
</feature>
<name>C9ZKK4_TRYB9</name>
<accession>C9ZKK4</accession>
<keyword evidence="2" id="KW-0812">Transmembrane</keyword>
<protein>
    <submittedName>
        <fullName evidence="3">Uncharacterized protein</fullName>
    </submittedName>
</protein>